<keyword evidence="1" id="KW-0812">Transmembrane</keyword>
<proteinExistence type="predicted"/>
<organism evidence="2 3">
    <name type="scientific">Salibacterium salarium</name>
    <dbReference type="NCBI Taxonomy" id="284579"/>
    <lineage>
        <taxon>Bacteria</taxon>
        <taxon>Bacillati</taxon>
        <taxon>Bacillota</taxon>
        <taxon>Bacilli</taxon>
        <taxon>Bacillales</taxon>
        <taxon>Bacillaceae</taxon>
    </lineage>
</organism>
<dbReference type="AlphaFoldDB" id="A0A3R9QEL8"/>
<feature type="non-terminal residue" evidence="2">
    <location>
        <position position="1"/>
    </location>
</feature>
<dbReference type="Proteomes" id="UP000275076">
    <property type="component" value="Unassembled WGS sequence"/>
</dbReference>
<dbReference type="RefSeq" id="WP_221761417.1">
    <property type="nucleotide sequence ID" value="NZ_RBVX01000298.1"/>
</dbReference>
<name>A0A3R9QEL8_9BACI</name>
<feature type="transmembrane region" description="Helical" evidence="1">
    <location>
        <begin position="35"/>
        <end position="55"/>
    </location>
</feature>
<sequence length="64" mass="7355">IGGFTVYQYACRLVNSMAGVENADQQFFNETFMEYMVLVSVVLFISGGFFTLISIKKLWNRFVI</sequence>
<evidence type="ECO:0000313" key="3">
    <source>
        <dbReference type="Proteomes" id="UP000275076"/>
    </source>
</evidence>
<keyword evidence="1" id="KW-1133">Transmembrane helix</keyword>
<keyword evidence="3" id="KW-1185">Reference proteome</keyword>
<evidence type="ECO:0000313" key="2">
    <source>
        <dbReference type="EMBL" id="RSL28661.1"/>
    </source>
</evidence>
<gene>
    <name evidence="2" type="ORF">D7Z54_35555</name>
</gene>
<comment type="caution">
    <text evidence="2">The sequence shown here is derived from an EMBL/GenBank/DDBJ whole genome shotgun (WGS) entry which is preliminary data.</text>
</comment>
<protein>
    <submittedName>
        <fullName evidence="2">Uncharacterized protein</fullName>
    </submittedName>
</protein>
<dbReference type="EMBL" id="RBVX01000298">
    <property type="protein sequence ID" value="RSL28661.1"/>
    <property type="molecule type" value="Genomic_DNA"/>
</dbReference>
<accession>A0A3R9QEL8</accession>
<keyword evidence="1" id="KW-0472">Membrane</keyword>
<evidence type="ECO:0000256" key="1">
    <source>
        <dbReference type="SAM" id="Phobius"/>
    </source>
</evidence>
<reference evidence="2 3" key="1">
    <citation type="submission" date="2018-10" db="EMBL/GenBank/DDBJ databases">
        <title>Draft genome sequence of Bacillus salarius IM0101, isolated from a hypersaline soil in Inner Mongolia, China.</title>
        <authorList>
            <person name="Yamprayoonswat W."/>
            <person name="Boonvisut S."/>
            <person name="Jumpathong W."/>
            <person name="Sittihan S."/>
            <person name="Ruangsuj P."/>
            <person name="Wanthongcharoen S."/>
            <person name="Thongpramul N."/>
            <person name="Pimmason S."/>
            <person name="Yu B."/>
            <person name="Yasawong M."/>
        </authorList>
    </citation>
    <scope>NUCLEOTIDE SEQUENCE [LARGE SCALE GENOMIC DNA]</scope>
    <source>
        <strain evidence="2 3">IM0101</strain>
    </source>
</reference>